<evidence type="ECO:0000313" key="3">
    <source>
        <dbReference type="Proteomes" id="UP000662939"/>
    </source>
</evidence>
<proteinExistence type="predicted"/>
<keyword evidence="1" id="KW-0472">Membrane</keyword>
<keyword evidence="3" id="KW-1185">Reference proteome</keyword>
<organism evidence="2 3">
    <name type="scientific">Natronoglycomyces albus</name>
    <dbReference type="NCBI Taxonomy" id="2811108"/>
    <lineage>
        <taxon>Bacteria</taxon>
        <taxon>Bacillati</taxon>
        <taxon>Actinomycetota</taxon>
        <taxon>Actinomycetes</taxon>
        <taxon>Glycomycetales</taxon>
        <taxon>Glycomycetaceae</taxon>
        <taxon>Natronoglycomyces</taxon>
    </lineage>
</organism>
<dbReference type="KEGG" id="nav:JQS30_16265"/>
<evidence type="ECO:0000256" key="1">
    <source>
        <dbReference type="SAM" id="Phobius"/>
    </source>
</evidence>
<gene>
    <name evidence="2" type="ORF">JQS30_16265</name>
</gene>
<evidence type="ECO:0000313" key="2">
    <source>
        <dbReference type="EMBL" id="QSB05282.1"/>
    </source>
</evidence>
<dbReference type="EMBL" id="CP070496">
    <property type="protein sequence ID" value="QSB05282.1"/>
    <property type="molecule type" value="Genomic_DNA"/>
</dbReference>
<feature type="transmembrane region" description="Helical" evidence="1">
    <location>
        <begin position="148"/>
        <end position="167"/>
    </location>
</feature>
<keyword evidence="1" id="KW-1133">Transmembrane helix</keyword>
<dbReference type="AlphaFoldDB" id="A0A895XNC5"/>
<accession>A0A895XNC5</accession>
<protein>
    <submittedName>
        <fullName evidence="2">Uncharacterized protein</fullName>
    </submittedName>
</protein>
<feature type="transmembrane region" description="Helical" evidence="1">
    <location>
        <begin position="107"/>
        <end position="128"/>
    </location>
</feature>
<keyword evidence="1" id="KW-0812">Transmembrane</keyword>
<name>A0A895XNC5_9ACTN</name>
<sequence>MTFVQSLTRTALATEHQGCEYLVAADFLGWDKSLALYRDRQLVEQRDFSGKFTLDDGARISVKLSLFGVKQANLKVNGVKTALKPTPDTIEYKRLRWNQKHPKRARWIGFASWMTLVAAVVVGLPQLAEQIGQIDALRDWGYSFTSPLHLPAALNTALGTAAMVAAIERATRMKYSWLDEWA</sequence>
<dbReference type="Proteomes" id="UP000662939">
    <property type="component" value="Chromosome"/>
</dbReference>
<dbReference type="RefSeq" id="WP_213171287.1">
    <property type="nucleotide sequence ID" value="NZ_CP070496.1"/>
</dbReference>
<reference evidence="2" key="1">
    <citation type="submission" date="2021-02" db="EMBL/GenBank/DDBJ databases">
        <title>Natronoglycomyces albus gen. nov., sp. nov, a haloalkaliphilic actinobacterium from a soda solonchak soil.</title>
        <authorList>
            <person name="Sorokin D.Y."/>
            <person name="Khijniak T.V."/>
            <person name="Zakharycheva A.P."/>
            <person name="Boueva O.V."/>
            <person name="Ariskina E.V."/>
            <person name="Hahnke R.L."/>
            <person name="Bunk B."/>
            <person name="Sproer C."/>
            <person name="Schumann P."/>
            <person name="Evtushenko L.I."/>
            <person name="Kublanov I.V."/>
        </authorList>
    </citation>
    <scope>NUCLEOTIDE SEQUENCE</scope>
    <source>
        <strain evidence="2">DSM 106290</strain>
    </source>
</reference>